<evidence type="ECO:0000259" key="2">
    <source>
        <dbReference type="Pfam" id="PF09335"/>
    </source>
</evidence>
<protein>
    <recommendedName>
        <fullName evidence="2">VTT domain-containing protein</fullName>
    </recommendedName>
</protein>
<name>A0ABN6H107_9BACT</name>
<dbReference type="Proteomes" id="UP001374893">
    <property type="component" value="Chromosome"/>
</dbReference>
<keyword evidence="1" id="KW-0812">Transmembrane</keyword>
<feature type="domain" description="VTT" evidence="2">
    <location>
        <begin position="61"/>
        <end position="176"/>
    </location>
</feature>
<feature type="transmembrane region" description="Helical" evidence="1">
    <location>
        <begin position="37"/>
        <end position="61"/>
    </location>
</feature>
<evidence type="ECO:0000313" key="4">
    <source>
        <dbReference type="Proteomes" id="UP001374893"/>
    </source>
</evidence>
<dbReference type="InterPro" id="IPR032816">
    <property type="entry name" value="VTT_dom"/>
</dbReference>
<keyword evidence="1" id="KW-0472">Membrane</keyword>
<keyword evidence="4" id="KW-1185">Reference proteome</keyword>
<accession>A0ABN6H107</accession>
<evidence type="ECO:0000256" key="1">
    <source>
        <dbReference type="SAM" id="Phobius"/>
    </source>
</evidence>
<sequence>MRLLAWFFGLMAVILGIWFVWGGGFEERFTLRGSVEYLETAGSFAWLLGWGLLVADILLPIPGTVVMSALGWVYGPVLGGLLAGTGSMLSGLAAYGLCRLLGQRTARFLLGDRDYVRGHDLFEKGGGWVVCLSRALPILPEAVACTAGLVRMPFGRFFLALACGSLPMGFVFGWVGAAGHDEPAMAIGLSLLLPVVLWVLSRLLSRRLERKVESEHE</sequence>
<feature type="transmembrane region" description="Helical" evidence="1">
    <location>
        <begin position="157"/>
        <end position="177"/>
    </location>
</feature>
<reference evidence="3 4" key="1">
    <citation type="submission" date="2021-06" db="EMBL/GenBank/DDBJ databases">
        <title>Complete genome of Haloferula helveola possessing various polysaccharide degrading enzymes.</title>
        <authorList>
            <person name="Takami H."/>
            <person name="Huang C."/>
            <person name="Hamasaki K."/>
        </authorList>
    </citation>
    <scope>NUCLEOTIDE SEQUENCE [LARGE SCALE GENOMIC DNA]</scope>
    <source>
        <strain evidence="3 4">CN-1</strain>
    </source>
</reference>
<proteinExistence type="predicted"/>
<dbReference type="EMBL" id="AP024702">
    <property type="protein sequence ID" value="BCX47239.1"/>
    <property type="molecule type" value="Genomic_DNA"/>
</dbReference>
<gene>
    <name evidence="3" type="ORF">HAHE_11470</name>
</gene>
<feature type="transmembrane region" description="Helical" evidence="1">
    <location>
        <begin position="183"/>
        <end position="201"/>
    </location>
</feature>
<dbReference type="InterPro" id="IPR051311">
    <property type="entry name" value="DedA_domain"/>
</dbReference>
<organism evidence="3 4">
    <name type="scientific">Haloferula helveola</name>
    <dbReference type="NCBI Taxonomy" id="490095"/>
    <lineage>
        <taxon>Bacteria</taxon>
        <taxon>Pseudomonadati</taxon>
        <taxon>Verrucomicrobiota</taxon>
        <taxon>Verrucomicrobiia</taxon>
        <taxon>Verrucomicrobiales</taxon>
        <taxon>Verrucomicrobiaceae</taxon>
        <taxon>Haloferula</taxon>
    </lineage>
</organism>
<feature type="transmembrane region" description="Helical" evidence="1">
    <location>
        <begin position="6"/>
        <end position="25"/>
    </location>
</feature>
<dbReference type="RefSeq" id="WP_338689328.1">
    <property type="nucleotide sequence ID" value="NZ_AP024702.1"/>
</dbReference>
<dbReference type="PANTHER" id="PTHR42709">
    <property type="entry name" value="ALKALINE PHOSPHATASE LIKE PROTEIN"/>
    <property type="match status" value="1"/>
</dbReference>
<keyword evidence="1" id="KW-1133">Transmembrane helix</keyword>
<dbReference type="Pfam" id="PF09335">
    <property type="entry name" value="VTT_dom"/>
    <property type="match status" value="1"/>
</dbReference>
<dbReference type="PANTHER" id="PTHR42709:SF11">
    <property type="entry name" value="DEDA FAMILY PROTEIN"/>
    <property type="match status" value="1"/>
</dbReference>
<evidence type="ECO:0000313" key="3">
    <source>
        <dbReference type="EMBL" id="BCX47239.1"/>
    </source>
</evidence>
<feature type="transmembrane region" description="Helical" evidence="1">
    <location>
        <begin position="73"/>
        <end position="98"/>
    </location>
</feature>